<evidence type="ECO:0000256" key="1">
    <source>
        <dbReference type="SAM" id="Phobius"/>
    </source>
</evidence>
<evidence type="ECO:0000313" key="3">
    <source>
        <dbReference type="EMBL" id="BAV33871.1"/>
    </source>
</evidence>
<sequence length="276" mass="28654">MTTRKISLFAAISMALVSGSAFAAQTPYATFTGAGGVSNLTWLTPEGTGCSTPECNSYGGHGFTFGHTNDFTFAWDGTIFTSSTDYTGPGGASNATISSPTPLLGQSNWSIHGVQIFGPGTYSFDTSLGGGVSETSMLNMTVGAGQLGVHMLLDWNLNSNIDIVNVWNINSTFSNCGSSTYDEAALNCLWTGTAHNPAGNHAGTVFLLASTDNDGDGTLGIPMVEGGPFYDPGFGGHNFNFNLQGSMTVVPVPAAVWLFGSGLLGLVGMARRKKKN</sequence>
<keyword evidence="1" id="KW-0812">Transmembrane</keyword>
<feature type="transmembrane region" description="Helical" evidence="1">
    <location>
        <begin position="250"/>
        <end position="270"/>
    </location>
</feature>
<proteinExistence type="predicted"/>
<keyword evidence="4" id="KW-1185">Reference proteome</keyword>
<keyword evidence="1" id="KW-1133">Transmembrane helix</keyword>
<dbReference type="NCBIfam" id="TIGR03370">
    <property type="entry name" value="VPLPA-CTERM"/>
    <property type="match status" value="1"/>
</dbReference>
<gene>
    <name evidence="3" type="ORF">SCL_1566</name>
</gene>
<dbReference type="InParanoid" id="A0A1B4XGE9"/>
<protein>
    <recommendedName>
        <fullName evidence="5">PEP-CTERM protein-sorting domain-containing protein</fullName>
    </recommendedName>
</protein>
<reference evidence="3 4" key="1">
    <citation type="submission" date="2015-05" db="EMBL/GenBank/DDBJ databases">
        <title>Complete genome sequence of a sulfur-oxidizing gammaproteobacterium strain HA5.</title>
        <authorList>
            <person name="Miura A."/>
            <person name="Kojima H."/>
            <person name="Fukui M."/>
        </authorList>
    </citation>
    <scope>NUCLEOTIDE SEQUENCE [LARGE SCALE GENOMIC DNA]</scope>
    <source>
        <strain evidence="3 4">HA5</strain>
    </source>
</reference>
<dbReference type="InterPro" id="IPR022472">
    <property type="entry name" value="VPLPA-CTERM"/>
</dbReference>
<dbReference type="KEGG" id="slim:SCL_1566"/>
<evidence type="ECO:0000313" key="4">
    <source>
        <dbReference type="Proteomes" id="UP000243180"/>
    </source>
</evidence>
<dbReference type="Proteomes" id="UP000243180">
    <property type="component" value="Chromosome"/>
</dbReference>
<dbReference type="EMBL" id="AP014879">
    <property type="protein sequence ID" value="BAV33871.1"/>
    <property type="molecule type" value="Genomic_DNA"/>
</dbReference>
<evidence type="ECO:0000256" key="2">
    <source>
        <dbReference type="SAM" id="SignalP"/>
    </source>
</evidence>
<name>A0A1B4XGE9_9GAMM</name>
<accession>A0A1B4XGE9</accession>
<keyword evidence="1" id="KW-0472">Membrane</keyword>
<evidence type="ECO:0008006" key="5">
    <source>
        <dbReference type="Google" id="ProtNLM"/>
    </source>
</evidence>
<organism evidence="3 4">
    <name type="scientific">Sulfuricaulis limicola</name>
    <dbReference type="NCBI Taxonomy" id="1620215"/>
    <lineage>
        <taxon>Bacteria</taxon>
        <taxon>Pseudomonadati</taxon>
        <taxon>Pseudomonadota</taxon>
        <taxon>Gammaproteobacteria</taxon>
        <taxon>Acidiferrobacterales</taxon>
        <taxon>Acidiferrobacteraceae</taxon>
        <taxon>Sulfuricaulis</taxon>
    </lineage>
</organism>
<keyword evidence="2" id="KW-0732">Signal</keyword>
<dbReference type="RefSeq" id="WP_096360677.1">
    <property type="nucleotide sequence ID" value="NZ_AP014879.1"/>
</dbReference>
<feature type="chain" id="PRO_5008572381" description="PEP-CTERM protein-sorting domain-containing protein" evidence="2">
    <location>
        <begin position="24"/>
        <end position="276"/>
    </location>
</feature>
<dbReference type="AlphaFoldDB" id="A0A1B4XGE9"/>
<feature type="signal peptide" evidence="2">
    <location>
        <begin position="1"/>
        <end position="23"/>
    </location>
</feature>